<dbReference type="PANTHER" id="PTHR46558">
    <property type="entry name" value="TRACRIPTIONAL REGULATORY PROTEIN-RELATED-RELATED"/>
    <property type="match status" value="1"/>
</dbReference>
<reference evidence="3" key="1">
    <citation type="submission" date="2024-02" db="EMBL/GenBank/DDBJ databases">
        <authorList>
            <consortium name="Clinical and Environmental Microbiology Branch: Whole genome sequencing antimicrobial resistance pathogens in the healthcare setting"/>
        </authorList>
    </citation>
    <scope>NUCLEOTIDE SEQUENCE</scope>
    <source>
        <strain evidence="3">2021GO-0154</strain>
    </source>
</reference>
<dbReference type="Pfam" id="PF01381">
    <property type="entry name" value="HTH_3"/>
    <property type="match status" value="1"/>
</dbReference>
<dbReference type="InterPro" id="IPR010982">
    <property type="entry name" value="Lambda_DNA-bd_dom_sf"/>
</dbReference>
<dbReference type="PROSITE" id="PS50943">
    <property type="entry name" value="HTH_CROC1"/>
    <property type="match status" value="1"/>
</dbReference>
<dbReference type="PANTHER" id="PTHR46558:SF3">
    <property type="entry name" value="TRANSCRIPTIONAL REGULATOR"/>
    <property type="match status" value="1"/>
</dbReference>
<evidence type="ECO:0000313" key="3">
    <source>
        <dbReference type="EMBL" id="EMJ5135936.1"/>
    </source>
</evidence>
<dbReference type="EMBL" id="ABMABF030000015">
    <property type="protein sequence ID" value="EMJ5135936.1"/>
    <property type="molecule type" value="Genomic_DNA"/>
</dbReference>
<dbReference type="CDD" id="cd00093">
    <property type="entry name" value="HTH_XRE"/>
    <property type="match status" value="1"/>
</dbReference>
<feature type="domain" description="HTH cro/C1-type" evidence="2">
    <location>
        <begin position="30"/>
        <end position="84"/>
    </location>
</feature>
<comment type="caution">
    <text evidence="3">The sequence shown here is derived from an EMBL/GenBank/DDBJ whole genome shotgun (WGS) entry which is preliminary data.</text>
</comment>
<dbReference type="Gene3D" id="1.10.260.40">
    <property type="entry name" value="lambda repressor-like DNA-binding domains"/>
    <property type="match status" value="1"/>
</dbReference>
<sequence>MVVENNELNSSEPALHHSKSVLLKAVGKQIYKFRKERSMTGKDLANLLNVSQQQISRYECGVCNITIDTLMVILHVMNVPLKEFFEQVFLNIVESDKIVGAEYCQLFELSDKFNGLKSQLNTLNRYNKSNLWG</sequence>
<dbReference type="SMART" id="SM00530">
    <property type="entry name" value="HTH_XRE"/>
    <property type="match status" value="1"/>
</dbReference>
<name>A0AAI9GIG9_PROST</name>
<keyword evidence="1" id="KW-0238">DNA-binding</keyword>
<organism evidence="3">
    <name type="scientific">Providencia stuartii</name>
    <dbReference type="NCBI Taxonomy" id="588"/>
    <lineage>
        <taxon>Bacteria</taxon>
        <taxon>Pseudomonadati</taxon>
        <taxon>Pseudomonadota</taxon>
        <taxon>Gammaproteobacteria</taxon>
        <taxon>Enterobacterales</taxon>
        <taxon>Morganellaceae</taxon>
        <taxon>Providencia</taxon>
    </lineage>
</organism>
<protein>
    <submittedName>
        <fullName evidence="3">Helix-turn-helix transcriptional regulator</fullName>
    </submittedName>
</protein>
<dbReference type="GO" id="GO:0003677">
    <property type="term" value="F:DNA binding"/>
    <property type="evidence" value="ECO:0007669"/>
    <property type="project" value="UniProtKB-KW"/>
</dbReference>
<proteinExistence type="predicted"/>
<evidence type="ECO:0000259" key="2">
    <source>
        <dbReference type="PROSITE" id="PS50943"/>
    </source>
</evidence>
<dbReference type="InterPro" id="IPR001387">
    <property type="entry name" value="Cro/C1-type_HTH"/>
</dbReference>
<dbReference type="SUPFAM" id="SSF47413">
    <property type="entry name" value="lambda repressor-like DNA-binding domains"/>
    <property type="match status" value="1"/>
</dbReference>
<accession>A0AAI9GIG9</accession>
<dbReference type="AlphaFoldDB" id="A0AAI9GIG9"/>
<evidence type="ECO:0000256" key="1">
    <source>
        <dbReference type="ARBA" id="ARBA00023125"/>
    </source>
</evidence>
<gene>
    <name evidence="3" type="ORF">RG298_003711</name>
</gene>